<evidence type="ECO:0000313" key="2">
    <source>
        <dbReference type="WBParaSite" id="ES5_v2.g12867.t1"/>
    </source>
</evidence>
<sequence>MADSYDYSQFICADCGAADPQYAVINRGIFICTECCYVHRNLGKHISYVKSLKNGQWNSSQLELVQFLYREGANNIWEHSLLTEAGKDKIKRKPVSNDPVIPKKEMFIKSKYVDLAFVLKPSASSDYSIDDLNKQLYSCVRTSHVETVLRLLACGADPNFVNEENNGNTPMHVAAKESQYLQVELLHIYGADPARPNAHGHTPAALARQEGNEKLANRFIELEFEVTDKLSQFLSGRKPDHTKDVHFLLPELAGQASESVKKYKFQLQRLKDVSFERLVQDVYDEIDRRVTVVEWSCAPPYHLGNHEHVAAFLPPNERLTATRNQMRQKLAKLDNHGFSLLIIEILKEAKRRHFGLPLPPEDLNQSFGRSLLDSSALSLGLAASPDDENRDYDEVADYMNRKSSTSQGTKRSSGARGVTSENEEIFTPSKKQNGSPAVSWDDYLELKENLQEALNRLTLVTQSSTELIKSQRILQRNVEQLKDQNDDLKREMKNIQQQTLLNKRNPSPTGLLSPSSRDPPQIGAILHLPRPARSLNTGDSSADEMSSASVGGNVQRSISNATPSQITAAAFARYGRRHGSLSSASGSAFQPLRNVGYPIPRPPAAIDRTRNGSAPPSELPIRDGITSDSNQTINSSSGLRGMFNEDVFPDNLIIETELLTGAIKALLSDLQQDGVNANAAFHSDSINHHIQRIIRVIPASHRIGNVEECVRKMKNSMQLLSQKCRSRPLQSADETCHAAYDVAKAAKQLLVNVHQLDA</sequence>
<dbReference type="WBParaSite" id="ES5_v2.g12867.t1">
    <property type="protein sequence ID" value="ES5_v2.g12867.t1"/>
    <property type="gene ID" value="ES5_v2.g12867"/>
</dbReference>
<name>A0AC34F6V6_9BILA</name>
<reference evidence="2" key="1">
    <citation type="submission" date="2022-11" db="UniProtKB">
        <authorList>
            <consortium name="WormBaseParasite"/>
        </authorList>
    </citation>
    <scope>IDENTIFICATION</scope>
</reference>
<dbReference type="Proteomes" id="UP000887579">
    <property type="component" value="Unplaced"/>
</dbReference>
<accession>A0AC34F6V6</accession>
<evidence type="ECO:0000313" key="1">
    <source>
        <dbReference type="Proteomes" id="UP000887579"/>
    </source>
</evidence>
<proteinExistence type="predicted"/>
<protein>
    <submittedName>
        <fullName evidence="2">Arf-GAP domain-containing protein</fullName>
    </submittedName>
</protein>
<organism evidence="1 2">
    <name type="scientific">Panagrolaimus sp. ES5</name>
    <dbReference type="NCBI Taxonomy" id="591445"/>
    <lineage>
        <taxon>Eukaryota</taxon>
        <taxon>Metazoa</taxon>
        <taxon>Ecdysozoa</taxon>
        <taxon>Nematoda</taxon>
        <taxon>Chromadorea</taxon>
        <taxon>Rhabditida</taxon>
        <taxon>Tylenchina</taxon>
        <taxon>Panagrolaimomorpha</taxon>
        <taxon>Panagrolaimoidea</taxon>
        <taxon>Panagrolaimidae</taxon>
        <taxon>Panagrolaimus</taxon>
    </lineage>
</organism>